<dbReference type="Pfam" id="PF07687">
    <property type="entry name" value="M20_dimer"/>
    <property type="match status" value="1"/>
</dbReference>
<protein>
    <submittedName>
        <fullName evidence="5">Dipeptidase</fullName>
    </submittedName>
</protein>
<sequence>MEYQQYLDAHQDRFVEEYLEFLRFPSISALPEHAPDVQRAAEWVANRVAQAGLENAEVMQTGGHPVVYGDWLHAPGQPTVLIYGHLDVQPVDPLDLWDHPPFEPRLAGDQVSARGASDSKGNMFPTIVALEGLLQSEGRLPVNVKLCYEGQEEIGSPQISDFLARHKEKFACDIAVSSDGGQFDAVQPSLTVALRGICAVQVDVTGPSRDLHSGSYGGAICNPIHELAAMLAGLHHRDGSVAVSGFYDRVREATAEERAQTAAVPFSEEEFLTETGAPAVFGAPGYTTRERIWHRPTLEINGVWGGYREAGIKTVLPSRAGAKITCRLVADQDPEEIRKLLIDHLTTAVPDGVTVEAQRLSMDGKPYEIPSGNRYNRIAAEVLAEEYGKAPVYLRAGGSIPITGCFRDHLGVHTVNFGFGLKDELAHSPNEFFRLSSFRRSQRLYARLLRRMAVQ</sequence>
<dbReference type="Pfam" id="PF01546">
    <property type="entry name" value="Peptidase_M20"/>
    <property type="match status" value="1"/>
</dbReference>
<evidence type="ECO:0000256" key="1">
    <source>
        <dbReference type="ARBA" id="ARBA00022670"/>
    </source>
</evidence>
<dbReference type="AlphaFoldDB" id="A0A6B1DRB0"/>
<dbReference type="InterPro" id="IPR002933">
    <property type="entry name" value="Peptidase_M20"/>
</dbReference>
<dbReference type="GO" id="GO:0046872">
    <property type="term" value="F:metal ion binding"/>
    <property type="evidence" value="ECO:0007669"/>
    <property type="project" value="UniProtKB-KW"/>
</dbReference>
<evidence type="ECO:0000259" key="4">
    <source>
        <dbReference type="Pfam" id="PF07687"/>
    </source>
</evidence>
<dbReference type="Gene3D" id="3.40.630.10">
    <property type="entry name" value="Zn peptidases"/>
    <property type="match status" value="1"/>
</dbReference>
<dbReference type="Gene3D" id="3.30.70.360">
    <property type="match status" value="1"/>
</dbReference>
<proteinExistence type="predicted"/>
<dbReference type="SUPFAM" id="SSF53187">
    <property type="entry name" value="Zn-dependent exopeptidases"/>
    <property type="match status" value="1"/>
</dbReference>
<comment type="caution">
    <text evidence="5">The sequence shown here is derived from an EMBL/GenBank/DDBJ whole genome shotgun (WGS) entry which is preliminary data.</text>
</comment>
<dbReference type="NCBIfam" id="NF006579">
    <property type="entry name" value="PRK09104.1"/>
    <property type="match status" value="1"/>
</dbReference>
<gene>
    <name evidence="5" type="ORF">F4Y08_05945</name>
</gene>
<dbReference type="GO" id="GO:0008233">
    <property type="term" value="F:peptidase activity"/>
    <property type="evidence" value="ECO:0007669"/>
    <property type="project" value="UniProtKB-KW"/>
</dbReference>
<dbReference type="InterPro" id="IPR011650">
    <property type="entry name" value="Peptidase_M20_dimer"/>
</dbReference>
<organism evidence="5">
    <name type="scientific">Caldilineaceae bacterium SB0662_bin_9</name>
    <dbReference type="NCBI Taxonomy" id="2605258"/>
    <lineage>
        <taxon>Bacteria</taxon>
        <taxon>Bacillati</taxon>
        <taxon>Chloroflexota</taxon>
        <taxon>Caldilineae</taxon>
        <taxon>Caldilineales</taxon>
        <taxon>Caldilineaceae</taxon>
    </lineage>
</organism>
<dbReference type="InterPro" id="IPR051458">
    <property type="entry name" value="Cyt/Met_Dipeptidase"/>
</dbReference>
<keyword evidence="1" id="KW-0645">Protease</keyword>
<feature type="domain" description="Peptidase M20 dimerisation" evidence="4">
    <location>
        <begin position="193"/>
        <end position="351"/>
    </location>
</feature>
<accession>A0A6B1DRB0</accession>
<dbReference type="PANTHER" id="PTHR43270">
    <property type="entry name" value="BETA-ALA-HIS DIPEPTIDASE"/>
    <property type="match status" value="1"/>
</dbReference>
<evidence type="ECO:0000256" key="3">
    <source>
        <dbReference type="ARBA" id="ARBA00022801"/>
    </source>
</evidence>
<reference evidence="5" key="1">
    <citation type="submission" date="2019-09" db="EMBL/GenBank/DDBJ databases">
        <title>Characterisation of the sponge microbiome using genome-centric metagenomics.</title>
        <authorList>
            <person name="Engelberts J.P."/>
            <person name="Robbins S.J."/>
            <person name="De Goeij J.M."/>
            <person name="Aranda M."/>
            <person name="Bell S.C."/>
            <person name="Webster N.S."/>
        </authorList>
    </citation>
    <scope>NUCLEOTIDE SEQUENCE</scope>
    <source>
        <strain evidence="5">SB0662_bin_9</strain>
    </source>
</reference>
<dbReference type="EMBL" id="VXPY01000037">
    <property type="protein sequence ID" value="MYD89868.1"/>
    <property type="molecule type" value="Genomic_DNA"/>
</dbReference>
<dbReference type="PANTHER" id="PTHR43270:SF12">
    <property type="entry name" value="SUCCINYL-DIAMINOPIMELATE DESUCCINYLASE"/>
    <property type="match status" value="1"/>
</dbReference>
<keyword evidence="3" id="KW-0378">Hydrolase</keyword>
<evidence type="ECO:0000313" key="5">
    <source>
        <dbReference type="EMBL" id="MYD89868.1"/>
    </source>
</evidence>
<name>A0A6B1DRB0_9CHLR</name>
<dbReference type="NCBIfam" id="NF006053">
    <property type="entry name" value="PRK08201.1"/>
    <property type="match status" value="1"/>
</dbReference>
<dbReference type="GO" id="GO:0006508">
    <property type="term" value="P:proteolysis"/>
    <property type="evidence" value="ECO:0007669"/>
    <property type="project" value="UniProtKB-KW"/>
</dbReference>
<evidence type="ECO:0000256" key="2">
    <source>
        <dbReference type="ARBA" id="ARBA00022723"/>
    </source>
</evidence>
<keyword evidence="2" id="KW-0479">Metal-binding</keyword>